<evidence type="ECO:0000313" key="4">
    <source>
        <dbReference type="Proteomes" id="UP000799324"/>
    </source>
</evidence>
<evidence type="ECO:0000313" key="3">
    <source>
        <dbReference type="EMBL" id="KAF2658650.1"/>
    </source>
</evidence>
<organism evidence="3 4">
    <name type="scientific">Lophiostoma macrostomum CBS 122681</name>
    <dbReference type="NCBI Taxonomy" id="1314788"/>
    <lineage>
        <taxon>Eukaryota</taxon>
        <taxon>Fungi</taxon>
        <taxon>Dikarya</taxon>
        <taxon>Ascomycota</taxon>
        <taxon>Pezizomycotina</taxon>
        <taxon>Dothideomycetes</taxon>
        <taxon>Pleosporomycetidae</taxon>
        <taxon>Pleosporales</taxon>
        <taxon>Lophiostomataceae</taxon>
        <taxon>Lophiostoma</taxon>
    </lineage>
</organism>
<keyword evidence="2" id="KW-0472">Membrane</keyword>
<sequence length="161" mass="18694">MKTTGLFELDTELVLELFNAIGSPVRLYARILFIARYLFTGFTHTRKVADYATSRYGDRYYWRPWLLFDIEQLEQLEYLINDASDTDLLHHKRSQEESMRMISIVGALIAFALVFAFALFILGMLLGGKEEERQRMERTLETQEALDNVTSRDAPGSEQKN</sequence>
<dbReference type="AlphaFoldDB" id="A0A6A6TFH5"/>
<feature type="transmembrane region" description="Helical" evidence="2">
    <location>
        <begin position="101"/>
        <end position="126"/>
    </location>
</feature>
<proteinExistence type="predicted"/>
<evidence type="ECO:0000256" key="1">
    <source>
        <dbReference type="SAM" id="MobiDB-lite"/>
    </source>
</evidence>
<protein>
    <submittedName>
        <fullName evidence="3">Uncharacterized protein</fullName>
    </submittedName>
</protein>
<keyword evidence="2" id="KW-1133">Transmembrane helix</keyword>
<feature type="region of interest" description="Disordered" evidence="1">
    <location>
        <begin position="141"/>
        <end position="161"/>
    </location>
</feature>
<dbReference type="EMBL" id="MU004313">
    <property type="protein sequence ID" value="KAF2658650.1"/>
    <property type="molecule type" value="Genomic_DNA"/>
</dbReference>
<keyword evidence="2" id="KW-0812">Transmembrane</keyword>
<gene>
    <name evidence="3" type="ORF">K491DRAFT_713364</name>
</gene>
<reference evidence="3" key="1">
    <citation type="journal article" date="2020" name="Stud. Mycol.">
        <title>101 Dothideomycetes genomes: a test case for predicting lifestyles and emergence of pathogens.</title>
        <authorList>
            <person name="Haridas S."/>
            <person name="Albert R."/>
            <person name="Binder M."/>
            <person name="Bloem J."/>
            <person name="Labutti K."/>
            <person name="Salamov A."/>
            <person name="Andreopoulos B."/>
            <person name="Baker S."/>
            <person name="Barry K."/>
            <person name="Bills G."/>
            <person name="Bluhm B."/>
            <person name="Cannon C."/>
            <person name="Castanera R."/>
            <person name="Culley D."/>
            <person name="Daum C."/>
            <person name="Ezra D."/>
            <person name="Gonzalez J."/>
            <person name="Henrissat B."/>
            <person name="Kuo A."/>
            <person name="Liang C."/>
            <person name="Lipzen A."/>
            <person name="Lutzoni F."/>
            <person name="Magnuson J."/>
            <person name="Mondo S."/>
            <person name="Nolan M."/>
            <person name="Ohm R."/>
            <person name="Pangilinan J."/>
            <person name="Park H.-J."/>
            <person name="Ramirez L."/>
            <person name="Alfaro M."/>
            <person name="Sun H."/>
            <person name="Tritt A."/>
            <person name="Yoshinaga Y."/>
            <person name="Zwiers L.-H."/>
            <person name="Turgeon B."/>
            <person name="Goodwin S."/>
            <person name="Spatafora J."/>
            <person name="Crous P."/>
            <person name="Grigoriev I."/>
        </authorList>
    </citation>
    <scope>NUCLEOTIDE SEQUENCE</scope>
    <source>
        <strain evidence="3">CBS 122681</strain>
    </source>
</reference>
<accession>A0A6A6TFH5</accession>
<dbReference type="OrthoDB" id="4941332at2759"/>
<evidence type="ECO:0000256" key="2">
    <source>
        <dbReference type="SAM" id="Phobius"/>
    </source>
</evidence>
<keyword evidence="4" id="KW-1185">Reference proteome</keyword>
<name>A0A6A6TFH5_9PLEO</name>
<dbReference type="Proteomes" id="UP000799324">
    <property type="component" value="Unassembled WGS sequence"/>
</dbReference>